<dbReference type="eggNOG" id="ENOG502RZ5Y">
    <property type="taxonomic scope" value="Eukaryota"/>
</dbReference>
<dbReference type="HOGENOM" id="CLU_2512636_0_0_1"/>
<proteinExistence type="predicted"/>
<dbReference type="SUPFAM" id="SSF89562">
    <property type="entry name" value="RraA-like"/>
    <property type="match status" value="1"/>
</dbReference>
<reference evidence="2" key="1">
    <citation type="journal article" date="2013" name="Genome Announc.">
        <title>Draft genome sequence of the grapevine dieback fungus Eutypa lata UCR-EL1.</title>
        <authorList>
            <person name="Blanco-Ulate B."/>
            <person name="Rolshausen P.E."/>
            <person name="Cantu D."/>
        </authorList>
    </citation>
    <scope>NUCLEOTIDE SEQUENCE [LARGE SCALE GENOMIC DNA]</scope>
    <source>
        <strain evidence="2">UCR-EL1</strain>
    </source>
</reference>
<dbReference type="AlphaFoldDB" id="M7SJ20"/>
<name>M7SJ20_EUTLA</name>
<keyword evidence="1" id="KW-0489">Methyltransferase</keyword>
<dbReference type="EMBL" id="KB706669">
    <property type="protein sequence ID" value="EMR66339.1"/>
    <property type="molecule type" value="Genomic_DNA"/>
</dbReference>
<dbReference type="Proteomes" id="UP000012174">
    <property type="component" value="Unassembled WGS sequence"/>
</dbReference>
<dbReference type="Gene3D" id="3.50.30.40">
    <property type="entry name" value="Ribonuclease E inhibitor RraA/RraA-like"/>
    <property type="match status" value="1"/>
</dbReference>
<dbReference type="KEGG" id="ela:UCREL1_6672"/>
<dbReference type="OrthoDB" id="1476984at2759"/>
<dbReference type="GO" id="GO:0008168">
    <property type="term" value="F:methyltransferase activity"/>
    <property type="evidence" value="ECO:0007669"/>
    <property type="project" value="UniProtKB-KW"/>
</dbReference>
<gene>
    <name evidence="1" type="ORF">UCREL1_6672</name>
</gene>
<keyword evidence="1" id="KW-0808">Transferase</keyword>
<keyword evidence="2" id="KW-1185">Reference proteome</keyword>
<accession>M7SJ20</accession>
<sequence>MLQPPAPLLKVAAVNVPVKLQSDEQEAEIRPGDYIIADLNGVVVLPAELAEQALPLMKKQVEADDQMAVAIKGGMSFSEASKKFR</sequence>
<organism evidence="1 2">
    <name type="scientific">Eutypa lata (strain UCR-EL1)</name>
    <name type="common">Grapevine dieback disease fungus</name>
    <name type="synonym">Eutypa armeniacae</name>
    <dbReference type="NCBI Taxonomy" id="1287681"/>
    <lineage>
        <taxon>Eukaryota</taxon>
        <taxon>Fungi</taxon>
        <taxon>Dikarya</taxon>
        <taxon>Ascomycota</taxon>
        <taxon>Pezizomycotina</taxon>
        <taxon>Sordariomycetes</taxon>
        <taxon>Xylariomycetidae</taxon>
        <taxon>Xylariales</taxon>
        <taxon>Diatrypaceae</taxon>
        <taxon>Eutypa</taxon>
    </lineage>
</organism>
<dbReference type="GO" id="GO:0032259">
    <property type="term" value="P:methylation"/>
    <property type="evidence" value="ECO:0007669"/>
    <property type="project" value="UniProtKB-KW"/>
</dbReference>
<dbReference type="InterPro" id="IPR036704">
    <property type="entry name" value="RraA/RraA-like_sf"/>
</dbReference>
<evidence type="ECO:0000313" key="2">
    <source>
        <dbReference type="Proteomes" id="UP000012174"/>
    </source>
</evidence>
<dbReference type="STRING" id="1287681.M7SJ20"/>
<protein>
    <submittedName>
        <fullName evidence="1">Putative ribonuclease e inhibitor rraa dimethylmenaquinone methyltransferase protein</fullName>
    </submittedName>
</protein>
<evidence type="ECO:0000313" key="1">
    <source>
        <dbReference type="EMBL" id="EMR66339.1"/>
    </source>
</evidence>